<name>A0ABZ1SEH9_9ACTN</name>
<dbReference type="NCBIfam" id="TIGR03891">
    <property type="entry name" value="thiopep_ocin"/>
    <property type="match status" value="1"/>
</dbReference>
<dbReference type="Proteomes" id="UP001432190">
    <property type="component" value="Chromosome"/>
</dbReference>
<evidence type="ECO:0000259" key="1">
    <source>
        <dbReference type="Pfam" id="PF14028"/>
    </source>
</evidence>
<dbReference type="Pfam" id="PF14028">
    <property type="entry name" value="Lant_dehydr_C"/>
    <property type="match status" value="1"/>
</dbReference>
<sequence length="272" mass="30411">MTAPEWRQTTIAFPDPRTAEQAARMYLAPILAEAAARHLITTWFYVRKDNWRLRYLPATTSDADRYLTSQFARLRHDRRISAAVAGIYEPETHAFGGTTAMDTAHRLWHHDSRHLLTRSSDHTPGRQRELSIMLCATMMRAAGLDWYEQGDVWARVANHRDPPQPALVDSLLNAARRLLTVDPASLTRHGAPLASCHTLFEAYTSAGDTLRHLNQTGQLRRGLRATLAHHVIFTWNRRGIPGPHQAALATAAKTVIFGPDPTHSTHTPGGNS</sequence>
<protein>
    <submittedName>
        <fullName evidence="2">Thiopeptide-type bacteriocin biosynthesis protein</fullName>
    </submittedName>
</protein>
<accession>A0ABZ1SEH9</accession>
<dbReference type="RefSeq" id="WP_328853235.1">
    <property type="nucleotide sequence ID" value="NZ_CP108084.1"/>
</dbReference>
<evidence type="ECO:0000313" key="2">
    <source>
        <dbReference type="EMBL" id="WUP52173.1"/>
    </source>
</evidence>
<evidence type="ECO:0000313" key="3">
    <source>
        <dbReference type="Proteomes" id="UP001432190"/>
    </source>
</evidence>
<proteinExistence type="predicted"/>
<reference evidence="2" key="1">
    <citation type="submission" date="2022-10" db="EMBL/GenBank/DDBJ databases">
        <title>The complete genomes of actinobacterial strains from the NBC collection.</title>
        <authorList>
            <person name="Joergensen T.S."/>
            <person name="Alvarez Arevalo M."/>
            <person name="Sterndorff E.B."/>
            <person name="Faurdal D."/>
            <person name="Vuksanovic O."/>
            <person name="Mourched A.-S."/>
            <person name="Charusanti P."/>
            <person name="Shaw S."/>
            <person name="Blin K."/>
            <person name="Weber T."/>
        </authorList>
    </citation>
    <scope>NUCLEOTIDE SEQUENCE</scope>
    <source>
        <strain evidence="2">NBC_00256</strain>
    </source>
</reference>
<feature type="domain" description="Thiopeptide-type bacteriocin biosynthesis" evidence="1">
    <location>
        <begin position="6"/>
        <end position="253"/>
    </location>
</feature>
<dbReference type="InterPro" id="IPR023809">
    <property type="entry name" value="Thiopep_bacteriocin_synth_dom"/>
</dbReference>
<organism evidence="2 3">
    <name type="scientific">Micromonospora globbae</name>
    <dbReference type="NCBI Taxonomy" id="1894969"/>
    <lineage>
        <taxon>Bacteria</taxon>
        <taxon>Bacillati</taxon>
        <taxon>Actinomycetota</taxon>
        <taxon>Actinomycetes</taxon>
        <taxon>Micromonosporales</taxon>
        <taxon>Micromonosporaceae</taxon>
        <taxon>Micromonospora</taxon>
    </lineage>
</organism>
<keyword evidence="3" id="KW-1185">Reference proteome</keyword>
<gene>
    <name evidence="2" type="ORF">OG994_11935</name>
</gene>
<dbReference type="EMBL" id="CP108084">
    <property type="protein sequence ID" value="WUP52173.1"/>
    <property type="molecule type" value="Genomic_DNA"/>
</dbReference>